<proteinExistence type="predicted"/>
<evidence type="ECO:0000256" key="1">
    <source>
        <dbReference type="SAM" id="MobiDB-lite"/>
    </source>
</evidence>
<gene>
    <name evidence="2" type="ORF">g.92976</name>
</gene>
<feature type="region of interest" description="Disordered" evidence="1">
    <location>
        <begin position="25"/>
        <end position="123"/>
    </location>
</feature>
<organism evidence="2">
    <name type="scientific">Lygus hesperus</name>
    <name type="common">Western plant bug</name>
    <dbReference type="NCBI Taxonomy" id="30085"/>
    <lineage>
        <taxon>Eukaryota</taxon>
        <taxon>Metazoa</taxon>
        <taxon>Ecdysozoa</taxon>
        <taxon>Arthropoda</taxon>
        <taxon>Hexapoda</taxon>
        <taxon>Insecta</taxon>
        <taxon>Pterygota</taxon>
        <taxon>Neoptera</taxon>
        <taxon>Paraneoptera</taxon>
        <taxon>Hemiptera</taxon>
        <taxon>Heteroptera</taxon>
        <taxon>Panheteroptera</taxon>
        <taxon>Cimicomorpha</taxon>
        <taxon>Miridae</taxon>
        <taxon>Mirini</taxon>
        <taxon>Lygus</taxon>
    </lineage>
</organism>
<evidence type="ECO:0000313" key="2">
    <source>
        <dbReference type="EMBL" id="JAP99933.1"/>
    </source>
</evidence>
<dbReference type="AlphaFoldDB" id="A0A146KTW7"/>
<accession>A0A146KTW7</accession>
<name>A0A146KTW7_LYGHE</name>
<sequence>RIANLADKLRHVHQMIIAALGAAGLPESDNFMQSDSADGSGSGGGPDFIDDSEDADGRSGSGSGHGPVVTPNNAGNNNGGVNLSGTGQKYNIKHVTPQEPTEVPKKDIEQSSGSTHCNLSFVS</sequence>
<protein>
    <submittedName>
        <fullName evidence="2">Uncharacterized protein</fullName>
    </submittedName>
</protein>
<feature type="non-terminal residue" evidence="2">
    <location>
        <position position="123"/>
    </location>
</feature>
<dbReference type="EMBL" id="GDHC01018695">
    <property type="protein sequence ID" value="JAP99933.1"/>
    <property type="molecule type" value="Transcribed_RNA"/>
</dbReference>
<feature type="compositionally biased region" description="Low complexity" evidence="1">
    <location>
        <begin position="66"/>
        <end position="87"/>
    </location>
</feature>
<reference evidence="2" key="1">
    <citation type="journal article" date="2016" name="Gigascience">
        <title>De novo construction of an expanded transcriptome assembly for the western tarnished plant bug, Lygus hesperus.</title>
        <authorList>
            <person name="Tassone E.E."/>
            <person name="Geib S.M."/>
            <person name="Hall B."/>
            <person name="Fabrick J.A."/>
            <person name="Brent C.S."/>
            <person name="Hull J.J."/>
        </authorList>
    </citation>
    <scope>NUCLEOTIDE SEQUENCE</scope>
</reference>
<feature type="non-terminal residue" evidence="2">
    <location>
        <position position="1"/>
    </location>
</feature>
<feature type="compositionally biased region" description="Polar residues" evidence="1">
    <location>
        <begin position="110"/>
        <end position="123"/>
    </location>
</feature>